<feature type="compositionally biased region" description="Basic and acidic residues" evidence="1">
    <location>
        <begin position="436"/>
        <end position="445"/>
    </location>
</feature>
<dbReference type="InterPro" id="IPR012334">
    <property type="entry name" value="Pectin_lyas_fold"/>
</dbReference>
<dbReference type="AlphaFoldDB" id="A0A6N6N1P2"/>
<accession>A0A6N6N1P2</accession>
<dbReference type="SMART" id="SM00710">
    <property type="entry name" value="PbH1"/>
    <property type="match status" value="4"/>
</dbReference>
<dbReference type="EMBL" id="WAIE01000004">
    <property type="protein sequence ID" value="KAB1441318.1"/>
    <property type="molecule type" value="Genomic_DNA"/>
</dbReference>
<organism evidence="2 3">
    <name type="scientific">Pseudodesulfovibrio senegalensis</name>
    <dbReference type="NCBI Taxonomy" id="1721087"/>
    <lineage>
        <taxon>Bacteria</taxon>
        <taxon>Pseudomonadati</taxon>
        <taxon>Thermodesulfobacteriota</taxon>
        <taxon>Desulfovibrionia</taxon>
        <taxon>Desulfovibrionales</taxon>
        <taxon>Desulfovibrionaceae</taxon>
    </lineage>
</organism>
<feature type="region of interest" description="Disordered" evidence="1">
    <location>
        <begin position="436"/>
        <end position="465"/>
    </location>
</feature>
<dbReference type="InterPro" id="IPR011050">
    <property type="entry name" value="Pectin_lyase_fold/virulence"/>
</dbReference>
<comment type="caution">
    <text evidence="2">The sequence shown here is derived from an EMBL/GenBank/DDBJ whole genome shotgun (WGS) entry which is preliminary data.</text>
</comment>
<dbReference type="Gene3D" id="2.160.20.10">
    <property type="entry name" value="Single-stranded right-handed beta-helix, Pectin lyase-like"/>
    <property type="match status" value="1"/>
</dbReference>
<sequence>MNNTNAAMKKTNNTVRKAYLLHTQDAQKIKKAGVIFLFLMVFALPNIAKANQTNTVIGTGDPAQDVRNVQAAVDRGGTVMLRGSFDFGDEGRIIINKKATIRGETDSLGLPTTVIRGGFWVFYSKLPVPAAPPAKKGPLIDIRNIRFNRPKGAAIHIVYASGVTIRNVEVENVRPQELKRPWRESETLRFASGIVVGTRVAHPQTPVRMAVTGVVTIAGNRLHMLCDRPTMTSGHGIIADRTWGAILKIENNTVTRASRNGIEALDNDRGGNDEAGIVISGNRVVTDDEGISHPNMFTPNGIVAGWFLDTSGGTNPEKNSPVSILGNRVEIRGPSSTGLLLFADGVVAAGNDIIAAGGEKSLGIVQTGSRGLILDNRIRGHAQYAIFNVPFERLSASANTIAWNRLDEFTGYKGQILLRGGVNTVLGTALINDKGKADSHRDLQRPEVPGNELDSEDWEPVDTLP</sequence>
<dbReference type="SUPFAM" id="SSF51126">
    <property type="entry name" value="Pectin lyase-like"/>
    <property type="match status" value="1"/>
</dbReference>
<protein>
    <submittedName>
        <fullName evidence="2">DUF1565 domain-containing protein</fullName>
    </submittedName>
</protein>
<keyword evidence="3" id="KW-1185">Reference proteome</keyword>
<reference evidence="2 3" key="1">
    <citation type="journal article" date="2017" name="Int. J. Syst. Evol. Microbiol.">
        <title>Desulfovibrio senegalensis sp. nov., a mesophilic sulfate reducer isolated from marine sediment.</title>
        <authorList>
            <person name="Thioye A."/>
            <person name="Gam Z.B.A."/>
            <person name="Mbengue M."/>
            <person name="Cayol J.L."/>
            <person name="Joseph-Bartoli M."/>
            <person name="Toure-Kane C."/>
            <person name="Labat M."/>
        </authorList>
    </citation>
    <scope>NUCLEOTIDE SEQUENCE [LARGE SCALE GENOMIC DNA]</scope>
    <source>
        <strain evidence="2 3">DSM 101509</strain>
    </source>
</reference>
<name>A0A6N6N1P2_9BACT</name>
<evidence type="ECO:0000313" key="3">
    <source>
        <dbReference type="Proteomes" id="UP000438699"/>
    </source>
</evidence>
<evidence type="ECO:0000313" key="2">
    <source>
        <dbReference type="EMBL" id="KAB1441318.1"/>
    </source>
</evidence>
<feature type="compositionally biased region" description="Acidic residues" evidence="1">
    <location>
        <begin position="453"/>
        <end position="465"/>
    </location>
</feature>
<evidence type="ECO:0000256" key="1">
    <source>
        <dbReference type="SAM" id="MobiDB-lite"/>
    </source>
</evidence>
<dbReference type="Proteomes" id="UP000438699">
    <property type="component" value="Unassembled WGS sequence"/>
</dbReference>
<proteinExistence type="predicted"/>
<dbReference type="InterPro" id="IPR006626">
    <property type="entry name" value="PbH1"/>
</dbReference>
<gene>
    <name evidence="2" type="ORF">F8A88_10210</name>
</gene>